<keyword evidence="6" id="KW-1185">Reference proteome</keyword>
<dbReference type="PANTHER" id="PTHR33388">
    <property type="entry name" value="OS01G0212500 PROTEIN"/>
    <property type="match status" value="1"/>
</dbReference>
<evidence type="ECO:0000313" key="5">
    <source>
        <dbReference type="EMBL" id="WOK91898.1"/>
    </source>
</evidence>
<keyword evidence="1" id="KW-0678">Repressor</keyword>
<evidence type="ECO:0000256" key="2">
    <source>
        <dbReference type="ARBA" id="ARBA00023015"/>
    </source>
</evidence>
<dbReference type="EMBL" id="CP136890">
    <property type="protein sequence ID" value="WOK91898.1"/>
    <property type="molecule type" value="Genomic_DNA"/>
</dbReference>
<protein>
    <submittedName>
        <fullName evidence="5">Uncharacterized protein</fullName>
    </submittedName>
</protein>
<dbReference type="PANTHER" id="PTHR33388:SF2">
    <property type="entry name" value="PROTEIN SPOROCYTELESS"/>
    <property type="match status" value="1"/>
</dbReference>
<dbReference type="AlphaFoldDB" id="A0AAQ3PXE9"/>
<accession>A0AAQ3PXE9</accession>
<keyword evidence="3" id="KW-0804">Transcription</keyword>
<dbReference type="InterPro" id="IPR040356">
    <property type="entry name" value="SPEAR"/>
</dbReference>
<feature type="region of interest" description="Disordered" evidence="4">
    <location>
        <begin position="1"/>
        <end position="60"/>
    </location>
</feature>
<evidence type="ECO:0000256" key="4">
    <source>
        <dbReference type="SAM" id="MobiDB-lite"/>
    </source>
</evidence>
<proteinExistence type="predicted"/>
<name>A0AAQ3PXE9_9LILI</name>
<evidence type="ECO:0000313" key="6">
    <source>
        <dbReference type="Proteomes" id="UP001327560"/>
    </source>
</evidence>
<evidence type="ECO:0000256" key="3">
    <source>
        <dbReference type="ARBA" id="ARBA00023163"/>
    </source>
</evidence>
<reference evidence="5 6" key="1">
    <citation type="submission" date="2023-10" db="EMBL/GenBank/DDBJ databases">
        <title>Chromosome-scale genome assembly provides insights into flower coloration mechanisms of Canna indica.</title>
        <authorList>
            <person name="Li C."/>
        </authorList>
    </citation>
    <scope>NUCLEOTIDE SEQUENCE [LARGE SCALE GENOMIC DNA]</scope>
    <source>
        <tissue evidence="5">Flower</tissue>
    </source>
</reference>
<gene>
    <name evidence="5" type="ORF">Cni_G00589</name>
</gene>
<sequence length="307" mass="32449">MATSFFLWPSSAQHKGEDDGVAVETNPSPPEAAAAAASKPKVRKGATRGKAAGPKRPPQRGLGIFQLEQLRIQERNNKYPELDPSALDIPPLHFQQLAPVASGPAVYGAPVTYSVGHHLDCHLHRFRPMVPGPMAFAGAAAGSAVRSVLGDQYALDSYQRAAATAAVGDGRFRVGNPFPEPPSSQITHCISDQCEFCARKKRLFGSNLTPNVSHGADYLEMDLAAAMAVNLDSGCYTTKPKLTMAVEREVIKEFEFFPPSSVSASNSGGSSELVDRTSGDTLSASSSSMSAGFSSAPLDLSLKLSLT</sequence>
<dbReference type="GO" id="GO:0003700">
    <property type="term" value="F:DNA-binding transcription factor activity"/>
    <property type="evidence" value="ECO:0007669"/>
    <property type="project" value="InterPro"/>
</dbReference>
<feature type="compositionally biased region" description="Low complexity" evidence="4">
    <location>
        <begin position="261"/>
        <end position="271"/>
    </location>
</feature>
<dbReference type="Proteomes" id="UP001327560">
    <property type="component" value="Chromosome 1"/>
</dbReference>
<organism evidence="5 6">
    <name type="scientific">Canna indica</name>
    <name type="common">Indian-shot</name>
    <dbReference type="NCBI Taxonomy" id="4628"/>
    <lineage>
        <taxon>Eukaryota</taxon>
        <taxon>Viridiplantae</taxon>
        <taxon>Streptophyta</taxon>
        <taxon>Embryophyta</taxon>
        <taxon>Tracheophyta</taxon>
        <taxon>Spermatophyta</taxon>
        <taxon>Magnoliopsida</taxon>
        <taxon>Liliopsida</taxon>
        <taxon>Zingiberales</taxon>
        <taxon>Cannaceae</taxon>
        <taxon>Canna</taxon>
    </lineage>
</organism>
<keyword evidence="2" id="KW-0805">Transcription regulation</keyword>
<evidence type="ECO:0000256" key="1">
    <source>
        <dbReference type="ARBA" id="ARBA00022491"/>
    </source>
</evidence>
<feature type="region of interest" description="Disordered" evidence="4">
    <location>
        <begin position="261"/>
        <end position="295"/>
    </location>
</feature>
<feature type="compositionally biased region" description="Low complexity" evidence="4">
    <location>
        <begin position="283"/>
        <end position="295"/>
    </location>
</feature>